<evidence type="ECO:0000313" key="4">
    <source>
        <dbReference type="Proteomes" id="UP000003505"/>
    </source>
</evidence>
<dbReference type="HOGENOM" id="CLU_130304_0_0_9"/>
<keyword evidence="5" id="KW-1185">Reference proteome</keyword>
<sequence>MKRQKQVHKKGNVRQKKEVVLSPKSQSTGFPIFRFDRIDKQGAFAFDTTRTDFNHRDFLDKMIAYSQMTWAEIARQTHDSGKSKHHYVKEIQRFSPAARERLKSLKLEDFSDDLFSFALNNKLRIIGLRLDDHFHVLWYDSEHLVYPSVKKHT</sequence>
<feature type="region of interest" description="Disordered" evidence="1">
    <location>
        <begin position="1"/>
        <end position="21"/>
    </location>
</feature>
<dbReference type="eggNOG" id="ENOG5033D9E">
    <property type="taxonomic scope" value="Bacteria"/>
</dbReference>
<dbReference type="KEGG" id="ssg:Selsp_2097"/>
<name>C9LYG9_SELS3</name>
<dbReference type="OrthoDB" id="9779184at2"/>
<evidence type="ECO:0000256" key="1">
    <source>
        <dbReference type="SAM" id="MobiDB-lite"/>
    </source>
</evidence>
<proteinExistence type="predicted"/>
<dbReference type="Proteomes" id="UP000011124">
    <property type="component" value="Chromosome"/>
</dbReference>
<dbReference type="EMBL" id="CP002637">
    <property type="protein sequence ID" value="AEC01044.1"/>
    <property type="molecule type" value="Genomic_DNA"/>
</dbReference>
<feature type="compositionally biased region" description="Basic residues" evidence="1">
    <location>
        <begin position="1"/>
        <end position="14"/>
    </location>
</feature>
<organism evidence="3 4">
    <name type="scientific">Selenomonas sputigena (strain ATCC 35185 / DSM 20758 / CCUG 44933 / VPI D19B-28)</name>
    <dbReference type="NCBI Taxonomy" id="546271"/>
    <lineage>
        <taxon>Bacteria</taxon>
        <taxon>Bacillati</taxon>
        <taxon>Bacillota</taxon>
        <taxon>Negativicutes</taxon>
        <taxon>Selenomonadales</taxon>
        <taxon>Selenomonadaceae</taxon>
        <taxon>Selenomonas</taxon>
    </lineage>
</organism>
<dbReference type="EMBL" id="ACKP02000053">
    <property type="protein sequence ID" value="EEX76098.1"/>
    <property type="molecule type" value="Genomic_DNA"/>
</dbReference>
<reference evidence="2 5" key="2">
    <citation type="submission" date="2011-04" db="EMBL/GenBank/DDBJ databases">
        <title>The complete genome of Selenomonas sputigena DSM 20758.</title>
        <authorList>
            <consortium name="US DOE Joint Genome Institute (JGI-PGF)"/>
            <person name="Lucas S."/>
            <person name="Copeland A."/>
            <person name="Lapidus A."/>
            <person name="Bruce D."/>
            <person name="Goodwin L."/>
            <person name="Pitluck S."/>
            <person name="Peters L."/>
            <person name="Kyrpides N."/>
            <person name="Mavromatis K."/>
            <person name="Ivanova N."/>
            <person name="Ovchinnikova G."/>
            <person name="Teshima H."/>
            <person name="Detter J.C."/>
            <person name="Tapia R."/>
            <person name="Han C."/>
            <person name="Land M."/>
            <person name="Hauser L."/>
            <person name="Markowitz V."/>
            <person name="Cheng J.-F."/>
            <person name="Hugenholtz P."/>
            <person name="Woyke T."/>
            <person name="Wu D."/>
            <person name="Gronow S."/>
            <person name="Wellnitz S."/>
            <person name="Schneider S."/>
            <person name="Klenk H.-P."/>
            <person name="Eisen J.A."/>
        </authorList>
    </citation>
    <scope>NUCLEOTIDE SEQUENCE [LARGE SCALE GENOMIC DNA]</scope>
    <source>
        <strain evidence="2">ATCC 35185</strain>
        <strain evidence="5">ATCC 35185 / DSM 20758 / VPI D19B-28</strain>
    </source>
</reference>
<dbReference type="RefSeq" id="WP_006193895.1">
    <property type="nucleotide sequence ID" value="NZ_GG698599.1"/>
</dbReference>
<evidence type="ECO:0000313" key="3">
    <source>
        <dbReference type="EMBL" id="EEX76098.1"/>
    </source>
</evidence>
<dbReference type="STRING" id="546271.Selsp_2097"/>
<evidence type="ECO:0000313" key="2">
    <source>
        <dbReference type="EMBL" id="AEC01044.1"/>
    </source>
</evidence>
<reference evidence="3 4" key="1">
    <citation type="submission" date="2009-09" db="EMBL/GenBank/DDBJ databases">
        <authorList>
            <person name="Weinstock G."/>
            <person name="Sodergren E."/>
            <person name="Clifton S."/>
            <person name="Fulton L."/>
            <person name="Fulton B."/>
            <person name="Courtney L."/>
            <person name="Fronick C."/>
            <person name="Harrison M."/>
            <person name="Strong C."/>
            <person name="Farmer C."/>
            <person name="Delahaunty K."/>
            <person name="Markovic C."/>
            <person name="Hall O."/>
            <person name="Minx P."/>
            <person name="Tomlinson C."/>
            <person name="Mitreva M."/>
            <person name="Nelson J."/>
            <person name="Hou S."/>
            <person name="Wollam A."/>
            <person name="Pepin K.H."/>
            <person name="Johnson M."/>
            <person name="Bhonagiri V."/>
            <person name="Nash W.E."/>
            <person name="Warren W."/>
            <person name="Chinwalla A."/>
            <person name="Mardis E.R."/>
            <person name="Wilson R.K."/>
        </authorList>
    </citation>
    <scope>NUCLEOTIDE SEQUENCE [LARGE SCALE GENOMIC DNA]</scope>
    <source>
        <strain evidence="3">ATCC 35185</strain>
        <strain evidence="4">ATCC 35185 / DSM 20758 / VPI D19B-28</strain>
    </source>
</reference>
<dbReference type="AlphaFoldDB" id="C9LYG9"/>
<protein>
    <submittedName>
        <fullName evidence="3">Uncharacterized protein</fullName>
    </submittedName>
</protein>
<evidence type="ECO:0000313" key="5">
    <source>
        <dbReference type="Proteomes" id="UP000011124"/>
    </source>
</evidence>
<accession>C9LYG9</accession>
<dbReference type="Proteomes" id="UP000003505">
    <property type="component" value="Unassembled WGS sequence"/>
</dbReference>
<gene>
    <name evidence="2" type="ordered locus">Selsp_2097</name>
    <name evidence="3" type="ORF">SELSPUOL_02530</name>
</gene>